<evidence type="ECO:0000256" key="1">
    <source>
        <dbReference type="ARBA" id="ARBA00023125"/>
    </source>
</evidence>
<dbReference type="AlphaFoldDB" id="A0A2T0UDP8"/>
<name>A0A2T0UDP8_9ACTN</name>
<keyword evidence="1 3" id="KW-0238">DNA-binding</keyword>
<comment type="caution">
    <text evidence="3">The sequence shown here is derived from an EMBL/GenBank/DDBJ whole genome shotgun (WGS) entry which is preliminary data.</text>
</comment>
<dbReference type="PRINTS" id="PR00040">
    <property type="entry name" value="HTHMERR"/>
</dbReference>
<accession>A0A2T0UDP8</accession>
<evidence type="ECO:0000259" key="2">
    <source>
        <dbReference type="PROSITE" id="PS50937"/>
    </source>
</evidence>
<dbReference type="InterPro" id="IPR004155">
    <property type="entry name" value="PBS_lyase_HEAT"/>
</dbReference>
<gene>
    <name evidence="3" type="ORF">B0I28_11143</name>
</gene>
<dbReference type="GO" id="GO:0003677">
    <property type="term" value="F:DNA binding"/>
    <property type="evidence" value="ECO:0007669"/>
    <property type="project" value="UniProtKB-KW"/>
</dbReference>
<dbReference type="Gene3D" id="1.10.1660.10">
    <property type="match status" value="1"/>
</dbReference>
<dbReference type="GO" id="GO:0003700">
    <property type="term" value="F:DNA-binding transcription factor activity"/>
    <property type="evidence" value="ECO:0007669"/>
    <property type="project" value="InterPro"/>
</dbReference>
<dbReference type="SUPFAM" id="SSF48371">
    <property type="entry name" value="ARM repeat"/>
    <property type="match status" value="1"/>
</dbReference>
<dbReference type="Pfam" id="PF13646">
    <property type="entry name" value="HEAT_2"/>
    <property type="match status" value="1"/>
</dbReference>
<dbReference type="SMART" id="SM00567">
    <property type="entry name" value="EZ_HEAT"/>
    <property type="match status" value="2"/>
</dbReference>
<dbReference type="PROSITE" id="PS50937">
    <property type="entry name" value="HTH_MERR_2"/>
    <property type="match status" value="1"/>
</dbReference>
<protein>
    <submittedName>
        <fullName evidence="3">DNA-binding transcriptional MerR regulator</fullName>
    </submittedName>
</protein>
<dbReference type="InterPro" id="IPR011989">
    <property type="entry name" value="ARM-like"/>
</dbReference>
<dbReference type="InterPro" id="IPR016024">
    <property type="entry name" value="ARM-type_fold"/>
</dbReference>
<dbReference type="Gene3D" id="1.25.10.10">
    <property type="entry name" value="Leucine-rich Repeat Variant"/>
    <property type="match status" value="1"/>
</dbReference>
<dbReference type="InterPro" id="IPR009061">
    <property type="entry name" value="DNA-bd_dom_put_sf"/>
</dbReference>
<dbReference type="SUPFAM" id="SSF46955">
    <property type="entry name" value="Putative DNA-binding domain"/>
    <property type="match status" value="1"/>
</dbReference>
<dbReference type="PANTHER" id="PTHR30204">
    <property type="entry name" value="REDOX-CYCLING DRUG-SENSING TRANSCRIPTIONAL ACTIVATOR SOXR"/>
    <property type="match status" value="1"/>
</dbReference>
<dbReference type="SMART" id="SM00422">
    <property type="entry name" value="HTH_MERR"/>
    <property type="match status" value="1"/>
</dbReference>
<dbReference type="InterPro" id="IPR000551">
    <property type="entry name" value="MerR-type_HTH_dom"/>
</dbReference>
<evidence type="ECO:0000313" key="4">
    <source>
        <dbReference type="Proteomes" id="UP000238176"/>
    </source>
</evidence>
<dbReference type="PROSITE" id="PS00552">
    <property type="entry name" value="HTH_MERR_1"/>
    <property type="match status" value="1"/>
</dbReference>
<feature type="domain" description="HTH merR-type" evidence="2">
    <location>
        <begin position="1"/>
        <end position="69"/>
    </location>
</feature>
<dbReference type="PANTHER" id="PTHR30204:SF93">
    <property type="entry name" value="HTH MERR-TYPE DOMAIN-CONTAINING PROTEIN"/>
    <property type="match status" value="1"/>
</dbReference>
<keyword evidence="4" id="KW-1185">Reference proteome</keyword>
<dbReference type="Pfam" id="PF13411">
    <property type="entry name" value="MerR_1"/>
    <property type="match status" value="1"/>
</dbReference>
<dbReference type="RefSeq" id="WP_106366229.1">
    <property type="nucleotide sequence ID" value="NZ_PVTJ01000011.1"/>
</dbReference>
<sequence length="333" mass="34260">MLIGEVARRSGVSTRMLRHYDSLGLVRPTGRTTGGYREYADADIRRIFHVESLRTLGLSLRQIGAVLDDPGFAPAALIADLTAAAEERLARERELLKRLKAVDASDPEGWEDVLRIVELLRGLGSASAARRQQAALEAELPPALLVEAVLAEADPHVAGALQWALARADSGVVASLVPGLASPDAAVRLRAATALAEIPGDESSTALDTVLDDVDTAVRARAALALGVRGSAAAIPVLVDMIVKGANDVDAAEVLGALAADPGPAAAIAYDLADALASAAPAARLRLVQALAELPPGLALDLLRPLAADPDATVARTAAALAGVVAARERGEA</sequence>
<proteinExistence type="predicted"/>
<organism evidence="3 4">
    <name type="scientific">Glycomyces artemisiae</name>
    <dbReference type="NCBI Taxonomy" id="1076443"/>
    <lineage>
        <taxon>Bacteria</taxon>
        <taxon>Bacillati</taxon>
        <taxon>Actinomycetota</taxon>
        <taxon>Actinomycetes</taxon>
        <taxon>Glycomycetales</taxon>
        <taxon>Glycomycetaceae</taxon>
        <taxon>Glycomyces</taxon>
    </lineage>
</organism>
<dbReference type="EMBL" id="PVTJ01000011">
    <property type="protein sequence ID" value="PRY55937.1"/>
    <property type="molecule type" value="Genomic_DNA"/>
</dbReference>
<dbReference type="InterPro" id="IPR047057">
    <property type="entry name" value="MerR_fam"/>
</dbReference>
<dbReference type="OrthoDB" id="9808480at2"/>
<evidence type="ECO:0000313" key="3">
    <source>
        <dbReference type="EMBL" id="PRY55937.1"/>
    </source>
</evidence>
<dbReference type="Proteomes" id="UP000238176">
    <property type="component" value="Unassembled WGS sequence"/>
</dbReference>
<reference evidence="3 4" key="1">
    <citation type="submission" date="2018-03" db="EMBL/GenBank/DDBJ databases">
        <title>Genomic Encyclopedia of Type Strains, Phase III (KMG-III): the genomes of soil and plant-associated and newly described type strains.</title>
        <authorList>
            <person name="Whitman W."/>
        </authorList>
    </citation>
    <scope>NUCLEOTIDE SEQUENCE [LARGE SCALE GENOMIC DNA]</scope>
    <source>
        <strain evidence="3 4">CGMCC 4.7067</strain>
    </source>
</reference>